<feature type="chain" id="PRO_5008990646" description="LPS-assembly protein LptD" evidence="4">
    <location>
        <begin position="24"/>
        <end position="740"/>
    </location>
</feature>
<dbReference type="InterPro" id="IPR050218">
    <property type="entry name" value="LptD"/>
</dbReference>
<dbReference type="Pfam" id="PF03968">
    <property type="entry name" value="LptD_N"/>
    <property type="match status" value="1"/>
</dbReference>
<dbReference type="STRING" id="375574.GCA_001418035_01699"/>
<dbReference type="PANTHER" id="PTHR30189">
    <property type="entry name" value="LPS-ASSEMBLY PROTEIN"/>
    <property type="match status" value="1"/>
</dbReference>
<comment type="caution">
    <text evidence="4">Lacks conserved residue(s) required for the propagation of feature annotation.</text>
</comment>
<dbReference type="GO" id="GO:0015920">
    <property type="term" value="P:lipopolysaccharide transport"/>
    <property type="evidence" value="ECO:0007669"/>
    <property type="project" value="InterPro"/>
</dbReference>
<keyword evidence="9" id="KW-1185">Reference proteome</keyword>
<evidence type="ECO:0000256" key="4">
    <source>
        <dbReference type="HAMAP-Rule" id="MF_01411"/>
    </source>
</evidence>
<dbReference type="GO" id="GO:1990351">
    <property type="term" value="C:transporter complex"/>
    <property type="evidence" value="ECO:0007669"/>
    <property type="project" value="TreeGrafter"/>
</dbReference>
<feature type="domain" description="LptD C-terminal" evidence="7">
    <location>
        <begin position="280"/>
        <end position="656"/>
    </location>
</feature>
<organism evidence="8 9">
    <name type="scientific">Gulbenkiania indica</name>
    <dbReference type="NCBI Taxonomy" id="375574"/>
    <lineage>
        <taxon>Bacteria</taxon>
        <taxon>Pseudomonadati</taxon>
        <taxon>Pseudomonadota</taxon>
        <taxon>Betaproteobacteria</taxon>
        <taxon>Neisseriales</taxon>
        <taxon>Chromobacteriaceae</taxon>
        <taxon>Gulbenkiania</taxon>
    </lineage>
</organism>
<dbReference type="AlphaFoldDB" id="A0A0K6GZ66"/>
<sequence length="740" mass="84345" precursor="true">MKPFRLSPLALALACAFALPARADDTPLPPIETPAAAPGQTVLSADTVEGQTDVAVKARGNVVVTRDDERIEADWLDYYQARSQARAGKRFVLTEPGARVEGSDLDYALDTRTGNADDPSFSANQNGRQIRGDGDTLDFRGPNRYRLNRARANTCEPNDDSWYIKARTIDLDYNTNVGVARNARLEFQGVPILYTPWIDFPLDNRRKSGFLVPTFRTGSESEISLPYYFNLAPNYDLTLTPRMNFKRGARLGAEFRYLRPDYSGLISTDQTPDDQVRGGSRFAWHAQHTQTLPWNLNFGYNLNYVSDDDYFRDFGDRESVASNVNLVREAWFNHHYSWNGGGMSSQLKLQRYQTLQDPVTPVDEPYARLPQLTTNAFQYLPYNLSANFYGELTRFAHSSKQEGSRLVAYPSVTWNFDRSWGFVRPKFGVHATYYDLEGFGSQPARTTSRTLPIFSTDSGLNFERDVTWRGNSYVQTLQPRLYYVYIPTERQNDLPNFDTSENDFSYAQLFTENRFSGNDRINGANQLTAALSSRLLDTADGREVLRVTAGKRYYFRKDDITLAGTEQERRTSGSDFLFGASGELTRKWSFDSAYQYNEELGKTERYNLRLQYSPAPGKTASVRYRYDRDEEVGGSGQRDTLRQVDLAFQWPLARKWYAVGRYNYSLRDKKALEQLAGFEYNDGCWGVRVVGQRYVTDLTHTKNAVFFQLELKDLGGIGNNPLDVLRLSIPGYSPINETRQ</sequence>
<name>A0A0K6GZ66_9NEIS</name>
<dbReference type="GO" id="GO:0043165">
    <property type="term" value="P:Gram-negative-bacterium-type cell outer membrane assembly"/>
    <property type="evidence" value="ECO:0007669"/>
    <property type="project" value="UniProtKB-UniRule"/>
</dbReference>
<keyword evidence="2 4" id="KW-0472">Membrane</keyword>
<comment type="subunit">
    <text evidence="4">Component of the lipopolysaccharide transport and assembly complex. Interacts with LptE and LptA.</text>
</comment>
<evidence type="ECO:0000256" key="1">
    <source>
        <dbReference type="ARBA" id="ARBA00022729"/>
    </source>
</evidence>
<gene>
    <name evidence="4" type="primary">lptD</name>
    <name evidence="8" type="ORF">Ga0061063_1907</name>
</gene>
<feature type="signal peptide" evidence="4">
    <location>
        <begin position="1"/>
        <end position="23"/>
    </location>
</feature>
<comment type="function">
    <text evidence="4">Together with LptE, is involved in the assembly of lipopolysaccharide (LPS) at the surface of the outer membrane.</text>
</comment>
<feature type="region of interest" description="Disordered" evidence="5">
    <location>
        <begin position="112"/>
        <end position="135"/>
    </location>
</feature>
<keyword evidence="1 4" id="KW-0732">Signal</keyword>
<dbReference type="RefSeq" id="WP_054286787.1">
    <property type="nucleotide sequence ID" value="NZ_CYHA01000003.1"/>
</dbReference>
<keyword evidence="3 4" id="KW-0998">Cell outer membrane</keyword>
<evidence type="ECO:0000259" key="7">
    <source>
        <dbReference type="Pfam" id="PF04453"/>
    </source>
</evidence>
<evidence type="ECO:0000313" key="9">
    <source>
        <dbReference type="Proteomes" id="UP000243535"/>
    </source>
</evidence>
<evidence type="ECO:0000256" key="3">
    <source>
        <dbReference type="ARBA" id="ARBA00023237"/>
    </source>
</evidence>
<accession>A0A0K6GZ66</accession>
<dbReference type="GO" id="GO:0009279">
    <property type="term" value="C:cell outer membrane"/>
    <property type="evidence" value="ECO:0007669"/>
    <property type="project" value="UniProtKB-SubCell"/>
</dbReference>
<evidence type="ECO:0000259" key="6">
    <source>
        <dbReference type="Pfam" id="PF03968"/>
    </source>
</evidence>
<evidence type="ECO:0000313" key="8">
    <source>
        <dbReference type="EMBL" id="CUA83808.1"/>
    </source>
</evidence>
<comment type="similarity">
    <text evidence="4">Belongs to the LptD family.</text>
</comment>
<dbReference type="Proteomes" id="UP000243535">
    <property type="component" value="Unassembled WGS sequence"/>
</dbReference>
<dbReference type="EMBL" id="CYHA01000003">
    <property type="protein sequence ID" value="CUA83808.1"/>
    <property type="molecule type" value="Genomic_DNA"/>
</dbReference>
<dbReference type="HAMAP" id="MF_01411">
    <property type="entry name" value="LPS_assembly_LptD"/>
    <property type="match status" value="1"/>
</dbReference>
<dbReference type="Pfam" id="PF04453">
    <property type="entry name" value="LptD"/>
    <property type="match status" value="1"/>
</dbReference>
<dbReference type="InterPro" id="IPR007543">
    <property type="entry name" value="LptD_C"/>
</dbReference>
<dbReference type="OrthoDB" id="9760225at2"/>
<comment type="subcellular location">
    <subcellularLocation>
        <location evidence="4">Cell outer membrane</location>
    </subcellularLocation>
</comment>
<dbReference type="InterPro" id="IPR020889">
    <property type="entry name" value="LipoPS_assembly_LptD"/>
</dbReference>
<evidence type="ECO:0000256" key="2">
    <source>
        <dbReference type="ARBA" id="ARBA00023136"/>
    </source>
</evidence>
<proteinExistence type="inferred from homology"/>
<protein>
    <recommendedName>
        <fullName evidence="4">LPS-assembly protein LptD</fullName>
    </recommendedName>
</protein>
<reference evidence="9" key="1">
    <citation type="submission" date="2015-08" db="EMBL/GenBank/DDBJ databases">
        <authorList>
            <person name="Varghese N."/>
        </authorList>
    </citation>
    <scope>NUCLEOTIDE SEQUENCE [LARGE SCALE GENOMIC DNA]</scope>
    <source>
        <strain evidence="9">DSM 17901</strain>
    </source>
</reference>
<dbReference type="InterPro" id="IPR005653">
    <property type="entry name" value="OstA-like_N"/>
</dbReference>
<dbReference type="PANTHER" id="PTHR30189:SF1">
    <property type="entry name" value="LPS-ASSEMBLY PROTEIN LPTD"/>
    <property type="match status" value="1"/>
</dbReference>
<feature type="domain" description="Organic solvent tolerance-like N-terminal" evidence="6">
    <location>
        <begin position="56"/>
        <end position="176"/>
    </location>
</feature>
<evidence type="ECO:0000256" key="5">
    <source>
        <dbReference type="SAM" id="MobiDB-lite"/>
    </source>
</evidence>